<evidence type="ECO:0000313" key="1">
    <source>
        <dbReference type="EMBL" id="KZV94754.1"/>
    </source>
</evidence>
<accession>A0A165JF41</accession>
<evidence type="ECO:0000313" key="2">
    <source>
        <dbReference type="Proteomes" id="UP000077266"/>
    </source>
</evidence>
<gene>
    <name evidence="1" type="ORF">EXIGLDRAFT_736360</name>
</gene>
<proteinExistence type="predicted"/>
<dbReference type="EMBL" id="KV425967">
    <property type="protein sequence ID" value="KZV94754.1"/>
    <property type="molecule type" value="Genomic_DNA"/>
</dbReference>
<sequence length="363" mass="41168">MEDSSFFKLPFFNTRNLDLDSKRRLAAQLKKWRALARPDELAATVLQLGPRYRSQDVTARHEFEPRREDFVNCREYPCAHFAWPPTRAAPASFATAHDALRIIEPLPFQTGLDLNSQVYTASFELDTDVTQAEKVIVKIYQMSMYQAVPDVEEDPAQPWELWGMTSGMDEEWAYRQMQTLQGGIVPHVYGFFQVTLPHGEPSVAFIMEKIDSVSYYTIRQRLRSRYDTDEDAVKAVPTAILAADHAVHSCDVATQDDRALARNLLWHRDCFTGTGPSLPVLIDYGFVSRIRSSSQTVAIQRVVVVLRALGFSEALIKAWVKSLSATPNVENAAGAVNDSWVLQLFDIPDDDAEEYPNKARFWT</sequence>
<name>A0A165JF41_EXIGL</name>
<keyword evidence="2" id="KW-1185">Reference proteome</keyword>
<dbReference type="AlphaFoldDB" id="A0A165JF41"/>
<reference evidence="1 2" key="1">
    <citation type="journal article" date="2016" name="Mol. Biol. Evol.">
        <title>Comparative Genomics of Early-Diverging Mushroom-Forming Fungi Provides Insights into the Origins of Lignocellulose Decay Capabilities.</title>
        <authorList>
            <person name="Nagy L.G."/>
            <person name="Riley R."/>
            <person name="Tritt A."/>
            <person name="Adam C."/>
            <person name="Daum C."/>
            <person name="Floudas D."/>
            <person name="Sun H."/>
            <person name="Yadav J.S."/>
            <person name="Pangilinan J."/>
            <person name="Larsson K.H."/>
            <person name="Matsuura K."/>
            <person name="Barry K."/>
            <person name="Labutti K."/>
            <person name="Kuo R."/>
            <person name="Ohm R.A."/>
            <person name="Bhattacharya S.S."/>
            <person name="Shirouzu T."/>
            <person name="Yoshinaga Y."/>
            <person name="Martin F.M."/>
            <person name="Grigoriev I.V."/>
            <person name="Hibbett D.S."/>
        </authorList>
    </citation>
    <scope>NUCLEOTIDE SEQUENCE [LARGE SCALE GENOMIC DNA]</scope>
    <source>
        <strain evidence="1 2">HHB12029</strain>
    </source>
</reference>
<dbReference type="Proteomes" id="UP000077266">
    <property type="component" value="Unassembled WGS sequence"/>
</dbReference>
<dbReference type="OrthoDB" id="3138711at2759"/>
<evidence type="ECO:0008006" key="3">
    <source>
        <dbReference type="Google" id="ProtNLM"/>
    </source>
</evidence>
<organism evidence="1 2">
    <name type="scientific">Exidia glandulosa HHB12029</name>
    <dbReference type="NCBI Taxonomy" id="1314781"/>
    <lineage>
        <taxon>Eukaryota</taxon>
        <taxon>Fungi</taxon>
        <taxon>Dikarya</taxon>
        <taxon>Basidiomycota</taxon>
        <taxon>Agaricomycotina</taxon>
        <taxon>Agaricomycetes</taxon>
        <taxon>Auriculariales</taxon>
        <taxon>Exidiaceae</taxon>
        <taxon>Exidia</taxon>
    </lineage>
</organism>
<dbReference type="STRING" id="1314781.A0A165JF41"/>
<protein>
    <recommendedName>
        <fullName evidence="3">Protein kinase domain-containing protein</fullName>
    </recommendedName>
</protein>
<dbReference type="InParanoid" id="A0A165JF41"/>